<proteinExistence type="predicted"/>
<sequence>MDGGAAAIEVLVQNLINALREDYSLLRDAVKIWLRELEALAFDADNVLDEFSYHLLHKEVKKMKTPKAKDKVQFG</sequence>
<dbReference type="Proteomes" id="UP001567538">
    <property type="component" value="Unassembled WGS sequence"/>
</dbReference>
<dbReference type="Gene3D" id="1.20.5.4130">
    <property type="match status" value="1"/>
</dbReference>
<evidence type="ECO:0000259" key="4">
    <source>
        <dbReference type="Pfam" id="PF18052"/>
    </source>
</evidence>
<evidence type="ECO:0000256" key="3">
    <source>
        <dbReference type="ARBA" id="ARBA00022821"/>
    </source>
</evidence>
<dbReference type="GO" id="GO:0006952">
    <property type="term" value="P:defense response"/>
    <property type="evidence" value="ECO:0007669"/>
    <property type="project" value="UniProtKB-KW"/>
</dbReference>
<reference evidence="5 6" key="1">
    <citation type="submission" date="2024-06" db="EMBL/GenBank/DDBJ databases">
        <title>A chromosome level genome sequence of Diviner's sage (Salvia divinorum).</title>
        <authorList>
            <person name="Ford S.A."/>
            <person name="Ro D.-K."/>
            <person name="Ness R.W."/>
            <person name="Phillips M.A."/>
        </authorList>
    </citation>
    <scope>NUCLEOTIDE SEQUENCE [LARGE SCALE GENOMIC DNA]</scope>
    <source>
        <strain evidence="5">SAF-2024a</strain>
        <tissue evidence="5">Leaf</tissue>
    </source>
</reference>
<keyword evidence="2" id="KW-0547">Nucleotide-binding</keyword>
<feature type="domain" description="Disease resistance N-terminal" evidence="4">
    <location>
        <begin position="27"/>
        <end position="64"/>
    </location>
</feature>
<dbReference type="InterPro" id="IPR041118">
    <property type="entry name" value="Rx_N"/>
</dbReference>
<evidence type="ECO:0000256" key="2">
    <source>
        <dbReference type="ARBA" id="ARBA00022741"/>
    </source>
</evidence>
<accession>A0ABD1FUD6</accession>
<keyword evidence="3" id="KW-0611">Plant defense</keyword>
<evidence type="ECO:0000313" key="5">
    <source>
        <dbReference type="EMBL" id="KAL1535454.1"/>
    </source>
</evidence>
<keyword evidence="6" id="KW-1185">Reference proteome</keyword>
<comment type="caution">
    <text evidence="5">The sequence shown here is derived from an EMBL/GenBank/DDBJ whole genome shotgun (WGS) entry which is preliminary data.</text>
</comment>
<dbReference type="AlphaFoldDB" id="A0ABD1FUD6"/>
<gene>
    <name evidence="5" type="ORF">AAHA92_28230</name>
</gene>
<protein>
    <submittedName>
        <fullName evidence="5">Disease resistance protein RGA3</fullName>
    </submittedName>
</protein>
<keyword evidence="1" id="KW-0677">Repeat</keyword>
<name>A0ABD1FUD6_SALDI</name>
<dbReference type="EMBL" id="JBEAFC010000011">
    <property type="protein sequence ID" value="KAL1535454.1"/>
    <property type="molecule type" value="Genomic_DNA"/>
</dbReference>
<organism evidence="5 6">
    <name type="scientific">Salvia divinorum</name>
    <name type="common">Maria pastora</name>
    <name type="synonym">Diviner's sage</name>
    <dbReference type="NCBI Taxonomy" id="28513"/>
    <lineage>
        <taxon>Eukaryota</taxon>
        <taxon>Viridiplantae</taxon>
        <taxon>Streptophyta</taxon>
        <taxon>Embryophyta</taxon>
        <taxon>Tracheophyta</taxon>
        <taxon>Spermatophyta</taxon>
        <taxon>Magnoliopsida</taxon>
        <taxon>eudicotyledons</taxon>
        <taxon>Gunneridae</taxon>
        <taxon>Pentapetalae</taxon>
        <taxon>asterids</taxon>
        <taxon>lamiids</taxon>
        <taxon>Lamiales</taxon>
        <taxon>Lamiaceae</taxon>
        <taxon>Nepetoideae</taxon>
        <taxon>Mentheae</taxon>
        <taxon>Salviinae</taxon>
        <taxon>Salvia</taxon>
        <taxon>Salvia subgen. Calosphace</taxon>
    </lineage>
</organism>
<evidence type="ECO:0000313" key="6">
    <source>
        <dbReference type="Proteomes" id="UP001567538"/>
    </source>
</evidence>
<evidence type="ECO:0000256" key="1">
    <source>
        <dbReference type="ARBA" id="ARBA00022737"/>
    </source>
</evidence>
<dbReference type="GO" id="GO:0000166">
    <property type="term" value="F:nucleotide binding"/>
    <property type="evidence" value="ECO:0007669"/>
    <property type="project" value="UniProtKB-KW"/>
</dbReference>
<dbReference type="Pfam" id="PF18052">
    <property type="entry name" value="Rx_N"/>
    <property type="match status" value="1"/>
</dbReference>